<dbReference type="InterPro" id="IPR050276">
    <property type="entry name" value="MshD_Acetyltransferase"/>
</dbReference>
<evidence type="ECO:0000313" key="2">
    <source>
        <dbReference type="EMBL" id="HIQ68174.1"/>
    </source>
</evidence>
<reference evidence="2" key="2">
    <citation type="journal article" date="2021" name="PeerJ">
        <title>Extensive microbial diversity within the chicken gut microbiome revealed by metagenomics and culture.</title>
        <authorList>
            <person name="Gilroy R."/>
            <person name="Ravi A."/>
            <person name="Getino M."/>
            <person name="Pursley I."/>
            <person name="Horton D.L."/>
            <person name="Alikhan N.F."/>
            <person name="Baker D."/>
            <person name="Gharbi K."/>
            <person name="Hall N."/>
            <person name="Watson M."/>
            <person name="Adriaenssens E.M."/>
            <person name="Foster-Nyarko E."/>
            <person name="Jarju S."/>
            <person name="Secka A."/>
            <person name="Antonio M."/>
            <person name="Oren A."/>
            <person name="Chaudhuri R.R."/>
            <person name="La Ragione R."/>
            <person name="Hildebrand F."/>
            <person name="Pallen M.J."/>
        </authorList>
    </citation>
    <scope>NUCLEOTIDE SEQUENCE</scope>
    <source>
        <strain evidence="2">13361</strain>
    </source>
</reference>
<organism evidence="2 3">
    <name type="scientific">Candidatus Faecousia excrementigallinarum</name>
    <dbReference type="NCBI Taxonomy" id="2840806"/>
    <lineage>
        <taxon>Bacteria</taxon>
        <taxon>Bacillati</taxon>
        <taxon>Bacillota</taxon>
        <taxon>Clostridia</taxon>
        <taxon>Eubacteriales</taxon>
        <taxon>Oscillospiraceae</taxon>
        <taxon>Faecousia</taxon>
    </lineage>
</organism>
<accession>A0A9D0Z2Y2</accession>
<protein>
    <submittedName>
        <fullName evidence="2">GNAT family N-acetyltransferase</fullName>
    </submittedName>
</protein>
<reference evidence="2" key="1">
    <citation type="submission" date="2020-10" db="EMBL/GenBank/DDBJ databases">
        <authorList>
            <person name="Gilroy R."/>
        </authorList>
    </citation>
    <scope>NUCLEOTIDE SEQUENCE</scope>
    <source>
        <strain evidence="2">13361</strain>
    </source>
</reference>
<dbReference type="InterPro" id="IPR000182">
    <property type="entry name" value="GNAT_dom"/>
</dbReference>
<dbReference type="PANTHER" id="PTHR43617">
    <property type="entry name" value="L-AMINO ACID N-ACETYLTRANSFERASE"/>
    <property type="match status" value="1"/>
</dbReference>
<proteinExistence type="predicted"/>
<dbReference type="Pfam" id="PF00583">
    <property type="entry name" value="Acetyltransf_1"/>
    <property type="match status" value="1"/>
</dbReference>
<gene>
    <name evidence="2" type="ORF">IAB74_06675</name>
</gene>
<dbReference type="EMBL" id="DVFK01000089">
    <property type="protein sequence ID" value="HIQ68174.1"/>
    <property type="molecule type" value="Genomic_DNA"/>
</dbReference>
<name>A0A9D0Z2Y2_9FIRM</name>
<dbReference type="GO" id="GO:0016747">
    <property type="term" value="F:acyltransferase activity, transferring groups other than amino-acyl groups"/>
    <property type="evidence" value="ECO:0007669"/>
    <property type="project" value="InterPro"/>
</dbReference>
<dbReference type="SUPFAM" id="SSF55729">
    <property type="entry name" value="Acyl-CoA N-acyltransferases (Nat)"/>
    <property type="match status" value="1"/>
</dbReference>
<evidence type="ECO:0000313" key="3">
    <source>
        <dbReference type="Proteomes" id="UP000886796"/>
    </source>
</evidence>
<sequence>MSIVPMTTQQDMDGKGYVHWKSWQETYTGLVDSTYMERLTLERCVEMAHRWPRNILVAKDGEQVVGFVGYGESETPHWGEVFAIYVLGDYHGQKIGYKLMNAAFEKLSVYKKIAVWVLKGNERAIRFYERYGFRLDGAEKDITLGTPNTELRMVYTRQ</sequence>
<feature type="domain" description="N-acetyltransferase" evidence="1">
    <location>
        <begin position="1"/>
        <end position="158"/>
    </location>
</feature>
<dbReference type="PROSITE" id="PS51186">
    <property type="entry name" value="GNAT"/>
    <property type="match status" value="1"/>
</dbReference>
<dbReference type="InterPro" id="IPR016181">
    <property type="entry name" value="Acyl_CoA_acyltransferase"/>
</dbReference>
<dbReference type="AlphaFoldDB" id="A0A9D0Z2Y2"/>
<dbReference type="PANTHER" id="PTHR43617:SF2">
    <property type="entry name" value="UPF0039 PROTEIN SLL0451"/>
    <property type="match status" value="1"/>
</dbReference>
<dbReference type="Proteomes" id="UP000886796">
    <property type="component" value="Unassembled WGS sequence"/>
</dbReference>
<dbReference type="Gene3D" id="3.40.630.30">
    <property type="match status" value="1"/>
</dbReference>
<dbReference type="CDD" id="cd04301">
    <property type="entry name" value="NAT_SF"/>
    <property type="match status" value="1"/>
</dbReference>
<comment type="caution">
    <text evidence="2">The sequence shown here is derived from an EMBL/GenBank/DDBJ whole genome shotgun (WGS) entry which is preliminary data.</text>
</comment>
<evidence type="ECO:0000259" key="1">
    <source>
        <dbReference type="PROSITE" id="PS51186"/>
    </source>
</evidence>